<accession>A0A369JSL4</accession>
<feature type="compositionally biased region" description="Acidic residues" evidence="1">
    <location>
        <begin position="125"/>
        <end position="140"/>
    </location>
</feature>
<protein>
    <submittedName>
        <fullName evidence="2">Uncharacterized protein</fullName>
    </submittedName>
</protein>
<evidence type="ECO:0000256" key="1">
    <source>
        <dbReference type="SAM" id="MobiDB-lite"/>
    </source>
</evidence>
<dbReference type="InParanoid" id="A0A369JSL4"/>
<comment type="caution">
    <text evidence="2">The sequence shown here is derived from an EMBL/GenBank/DDBJ whole genome shotgun (WGS) entry which is preliminary data.</text>
</comment>
<evidence type="ECO:0000313" key="3">
    <source>
        <dbReference type="Proteomes" id="UP000076154"/>
    </source>
</evidence>
<evidence type="ECO:0000313" key="2">
    <source>
        <dbReference type="EMBL" id="RDB25269.1"/>
    </source>
</evidence>
<dbReference type="EMBL" id="LUEZ02000041">
    <property type="protein sequence ID" value="RDB25269.1"/>
    <property type="molecule type" value="Genomic_DNA"/>
</dbReference>
<feature type="region of interest" description="Disordered" evidence="1">
    <location>
        <begin position="120"/>
        <end position="140"/>
    </location>
</feature>
<feature type="region of interest" description="Disordered" evidence="1">
    <location>
        <begin position="150"/>
        <end position="169"/>
    </location>
</feature>
<dbReference type="AlphaFoldDB" id="A0A369JSL4"/>
<dbReference type="Proteomes" id="UP000076154">
    <property type="component" value="Unassembled WGS sequence"/>
</dbReference>
<proteinExistence type="predicted"/>
<keyword evidence="3" id="KW-1185">Reference proteome</keyword>
<dbReference type="OrthoDB" id="3125792at2759"/>
<organism evidence="2 3">
    <name type="scientific">Hypsizygus marmoreus</name>
    <name type="common">White beech mushroom</name>
    <name type="synonym">Agaricus marmoreus</name>
    <dbReference type="NCBI Taxonomy" id="39966"/>
    <lineage>
        <taxon>Eukaryota</taxon>
        <taxon>Fungi</taxon>
        <taxon>Dikarya</taxon>
        <taxon>Basidiomycota</taxon>
        <taxon>Agaricomycotina</taxon>
        <taxon>Agaricomycetes</taxon>
        <taxon>Agaricomycetidae</taxon>
        <taxon>Agaricales</taxon>
        <taxon>Tricholomatineae</taxon>
        <taxon>Lyophyllaceae</taxon>
        <taxon>Hypsizygus</taxon>
    </lineage>
</organism>
<gene>
    <name evidence="2" type="ORF">Hypma_007482</name>
</gene>
<sequence>METIVGLSNIGAFFLQAVTLGQGVRSNTTNVETVLRDAYEVVDGAMEQLMKYKSVIDAKEYKKLRVTGRHLLNLIEEQIESTEQQHGFFITITSYKRVKKQAREQWCDSHKFKRRVKAASRDACDASDEPGEVREEDALEDAEGEKRLARLFGKKKDKGKKTMRRQRKDWLHAVLEDPSTSFPLTLRKNS</sequence>
<name>A0A369JSL4_HYPMA</name>
<reference evidence="2" key="1">
    <citation type="submission" date="2018-04" db="EMBL/GenBank/DDBJ databases">
        <title>Whole genome sequencing of Hypsizygus marmoreus.</title>
        <authorList>
            <person name="Choi I.-G."/>
            <person name="Min B."/>
            <person name="Kim J.-G."/>
            <person name="Kim S."/>
            <person name="Oh Y.-L."/>
            <person name="Kong W.-S."/>
            <person name="Park H."/>
            <person name="Jeong J."/>
            <person name="Song E.-S."/>
        </authorList>
    </citation>
    <scope>NUCLEOTIDE SEQUENCE [LARGE SCALE GENOMIC DNA]</scope>
    <source>
        <strain evidence="2">51987-8</strain>
    </source>
</reference>
<feature type="compositionally biased region" description="Basic residues" evidence="1">
    <location>
        <begin position="152"/>
        <end position="167"/>
    </location>
</feature>